<dbReference type="RefSeq" id="WP_015403943.1">
    <property type="nucleotide sequence ID" value="NC_020304.1"/>
</dbReference>
<name>M1P9B2_DESSD</name>
<evidence type="ECO:0000313" key="3">
    <source>
        <dbReference type="Proteomes" id="UP000011721"/>
    </source>
</evidence>
<feature type="transmembrane region" description="Helical" evidence="1">
    <location>
        <begin position="130"/>
        <end position="148"/>
    </location>
</feature>
<evidence type="ECO:0000313" key="2">
    <source>
        <dbReference type="EMBL" id="AGF78252.1"/>
    </source>
</evidence>
<feature type="transmembrane region" description="Helical" evidence="1">
    <location>
        <begin position="52"/>
        <end position="74"/>
    </location>
</feature>
<gene>
    <name evidence="2" type="ordered locus">UWK_01694</name>
</gene>
<accession>M1P9B2</accession>
<dbReference type="EMBL" id="CP003985">
    <property type="protein sequence ID" value="AGF78252.1"/>
    <property type="molecule type" value="Genomic_DNA"/>
</dbReference>
<evidence type="ECO:0000256" key="1">
    <source>
        <dbReference type="SAM" id="Phobius"/>
    </source>
</evidence>
<dbReference type="HOGENOM" id="CLU_1658036_0_0_7"/>
<dbReference type="Proteomes" id="UP000011721">
    <property type="component" value="Chromosome"/>
</dbReference>
<organism evidence="2 3">
    <name type="scientific">Desulfocapsa sulfexigens (strain DSM 10523 / SB164P1)</name>
    <dbReference type="NCBI Taxonomy" id="1167006"/>
    <lineage>
        <taxon>Bacteria</taxon>
        <taxon>Pseudomonadati</taxon>
        <taxon>Thermodesulfobacteriota</taxon>
        <taxon>Desulfobulbia</taxon>
        <taxon>Desulfobulbales</taxon>
        <taxon>Desulfocapsaceae</taxon>
        <taxon>Desulfocapsa</taxon>
    </lineage>
</organism>
<protein>
    <submittedName>
        <fullName evidence="2">Uncharacterized protein</fullName>
    </submittedName>
</protein>
<proteinExistence type="predicted"/>
<dbReference type="KEGG" id="dsf:UWK_01694"/>
<keyword evidence="1" id="KW-0472">Membrane</keyword>
<reference evidence="3" key="1">
    <citation type="journal article" date="2013" name="Stand. Genomic Sci.">
        <title>Complete genome sequence of Desulfocapsa sulfexigens, a marine deltaproteobacterium specialized in disproportionating inorganic sulfur compounds.</title>
        <authorList>
            <person name="Finster K.W."/>
            <person name="Kjeldsen K.U."/>
            <person name="Kube M."/>
            <person name="Reinhardt R."/>
            <person name="Mussmann M."/>
            <person name="Amann R."/>
            <person name="Schreiber L."/>
        </authorList>
    </citation>
    <scope>NUCLEOTIDE SEQUENCE [LARGE SCALE GENOMIC DNA]</scope>
    <source>
        <strain evidence="3">DSM 10523 / SB164P1</strain>
    </source>
</reference>
<feature type="transmembrane region" description="Helical" evidence="1">
    <location>
        <begin position="80"/>
        <end position="97"/>
    </location>
</feature>
<keyword evidence="3" id="KW-1185">Reference proteome</keyword>
<dbReference type="AlphaFoldDB" id="M1P9B2"/>
<dbReference type="OrthoDB" id="5519599at2"/>
<keyword evidence="1" id="KW-1133">Transmembrane helix</keyword>
<sequence>MRHTLEKQIKILLQQGQSKEVIYKQLVTDSNRNELINQLNNLPRGDRKKKTFVITLFLVILLTLLTIKQALFVYLHGNSAFSLLLGFIAPIIHVYIIRELLLSHRLAYQLLPLLSILALFRQENRIVPDMYMYACMAVLSGALYLFLFPKKEQLHFHTQ</sequence>
<feature type="transmembrane region" description="Helical" evidence="1">
    <location>
        <begin position="106"/>
        <end position="124"/>
    </location>
</feature>
<keyword evidence="1" id="KW-0812">Transmembrane</keyword>